<dbReference type="Pfam" id="PF04203">
    <property type="entry name" value="Sortase"/>
    <property type="match status" value="1"/>
</dbReference>
<dbReference type="OrthoDB" id="9790661at2"/>
<evidence type="ECO:0000313" key="2">
    <source>
        <dbReference type="EMBL" id="AYJ86885.1"/>
    </source>
</evidence>
<dbReference type="InterPro" id="IPR041999">
    <property type="entry name" value="Sortase_D_1"/>
</dbReference>
<evidence type="ECO:0000313" key="3">
    <source>
        <dbReference type="Proteomes" id="UP000276254"/>
    </source>
</evidence>
<keyword evidence="3" id="KW-1185">Reference proteome</keyword>
<dbReference type="SUPFAM" id="SSF63817">
    <property type="entry name" value="Sortase"/>
    <property type="match status" value="1"/>
</dbReference>
<gene>
    <name evidence="2" type="ORF">D3Y57_14230</name>
</gene>
<dbReference type="NCBIfam" id="TIGR03784">
    <property type="entry name" value="marine_sortase"/>
    <property type="match status" value="1"/>
</dbReference>
<dbReference type="RefSeq" id="WP_121153619.1">
    <property type="nucleotide sequence ID" value="NZ_CP032829.1"/>
</dbReference>
<evidence type="ECO:0000256" key="1">
    <source>
        <dbReference type="ARBA" id="ARBA00022801"/>
    </source>
</evidence>
<dbReference type="InterPro" id="IPR022445">
    <property type="entry name" value="Sortase_proteobact_type"/>
</dbReference>
<dbReference type="Proteomes" id="UP000276254">
    <property type="component" value="Chromosome"/>
</dbReference>
<dbReference type="InterPro" id="IPR005754">
    <property type="entry name" value="Sortase"/>
</dbReference>
<keyword evidence="1" id="KW-0378">Hydrolase</keyword>
<organism evidence="2 3">
    <name type="scientific">Sphingomonas paeninsulae</name>
    <dbReference type="NCBI Taxonomy" id="2319844"/>
    <lineage>
        <taxon>Bacteria</taxon>
        <taxon>Pseudomonadati</taxon>
        <taxon>Pseudomonadota</taxon>
        <taxon>Alphaproteobacteria</taxon>
        <taxon>Sphingomonadales</taxon>
        <taxon>Sphingomonadaceae</taxon>
        <taxon>Sphingomonas</taxon>
    </lineage>
</organism>
<protein>
    <submittedName>
        <fullName evidence="2">Class GN sortase</fullName>
    </submittedName>
</protein>
<accession>A0A494TP88</accession>
<dbReference type="AlphaFoldDB" id="A0A494TP88"/>
<dbReference type="GO" id="GO:0016787">
    <property type="term" value="F:hydrolase activity"/>
    <property type="evidence" value="ECO:0007669"/>
    <property type="project" value="UniProtKB-KW"/>
</dbReference>
<dbReference type="EMBL" id="CP032829">
    <property type="protein sequence ID" value="AYJ86885.1"/>
    <property type="molecule type" value="Genomic_DNA"/>
</dbReference>
<sequence>MNYVLTSNGTVSWRGPARVLSIALCLAGFVQFATGAIVPAKAMVAQLLLERAFDRSVATHRSQKPWPWADMAPIARISVPRLGVDSIVLDTGSGQAMAFGPTLLPGGARLGAPGTAVIAAHRDTHFRFLEHVRTGDLIAVKSLDGTTQRYRVNGAEIVRWDKFAVDTEGAAAQLALSTCYPFGALDHGPLRYVVHASQIEKR</sequence>
<dbReference type="InterPro" id="IPR023365">
    <property type="entry name" value="Sortase_dom-sf"/>
</dbReference>
<reference evidence="2 3" key="1">
    <citation type="submission" date="2018-09" db="EMBL/GenBank/DDBJ databases">
        <title>Sphingomonas peninsula sp. nov., isolated from fildes peninsula, Antarctic soil.</title>
        <authorList>
            <person name="Yingchao G."/>
        </authorList>
    </citation>
    <scope>NUCLEOTIDE SEQUENCE [LARGE SCALE GENOMIC DNA]</scope>
    <source>
        <strain evidence="2 3">YZ-8</strain>
    </source>
</reference>
<proteinExistence type="predicted"/>
<dbReference type="CDD" id="cd05828">
    <property type="entry name" value="Sortase_D_1"/>
    <property type="match status" value="1"/>
</dbReference>
<dbReference type="KEGG" id="spha:D3Y57_14230"/>
<dbReference type="Gene3D" id="2.40.260.10">
    <property type="entry name" value="Sortase"/>
    <property type="match status" value="1"/>
</dbReference>
<name>A0A494TP88_SPHPE</name>